<dbReference type="Gene3D" id="1.10.357.10">
    <property type="entry name" value="Tetracycline Repressor, domain 2"/>
    <property type="match status" value="1"/>
</dbReference>
<evidence type="ECO:0000256" key="4">
    <source>
        <dbReference type="PROSITE-ProRule" id="PRU00335"/>
    </source>
</evidence>
<dbReference type="SUPFAM" id="SSF46689">
    <property type="entry name" value="Homeodomain-like"/>
    <property type="match status" value="1"/>
</dbReference>
<dbReference type="PANTHER" id="PTHR30055">
    <property type="entry name" value="HTH-TYPE TRANSCRIPTIONAL REGULATOR RUTR"/>
    <property type="match status" value="1"/>
</dbReference>
<feature type="DNA-binding region" description="H-T-H motif" evidence="4">
    <location>
        <begin position="42"/>
        <end position="61"/>
    </location>
</feature>
<reference evidence="6 7" key="2">
    <citation type="journal article" date="2021" name="AMB Express">
        <title>Isolation and characterisation of Methylocystis spp. for poly-3-hydroxybutyrate production using waste methane feedstocks.</title>
        <authorList>
            <person name="Rumah B.L."/>
            <person name="Stead C.E."/>
            <person name="Claxton Stevens B.H."/>
            <person name="Minton N.P."/>
            <person name="Grosse-Honebrink A."/>
            <person name="Zhang Y."/>
        </authorList>
    </citation>
    <scope>NUCLEOTIDE SEQUENCE [LARGE SCALE GENOMIC DNA]</scope>
    <source>
        <strain evidence="6 7">BRCS1</strain>
    </source>
</reference>
<evidence type="ECO:0000256" key="2">
    <source>
        <dbReference type="ARBA" id="ARBA00023125"/>
    </source>
</evidence>
<evidence type="ECO:0000256" key="3">
    <source>
        <dbReference type="ARBA" id="ARBA00023163"/>
    </source>
</evidence>
<proteinExistence type="predicted"/>
<dbReference type="PANTHER" id="PTHR30055:SF234">
    <property type="entry name" value="HTH-TYPE TRANSCRIPTIONAL REGULATOR BETI"/>
    <property type="match status" value="1"/>
</dbReference>
<keyword evidence="1" id="KW-0805">Transcription regulation</keyword>
<name>A0ABX6EIS6_9HYPH</name>
<reference evidence="7" key="1">
    <citation type="submission" date="2019-09" db="EMBL/GenBank/DDBJ databases">
        <title>Isolation and complete genome sequencing of Methylocystis species.</title>
        <authorList>
            <person name="Rumah B.L."/>
            <person name="Stead C.E."/>
            <person name="Stevens B.C."/>
            <person name="Minton N.P."/>
            <person name="Grosse-Honebrink A."/>
            <person name="Zhang Y."/>
        </authorList>
    </citation>
    <scope>NUCLEOTIDE SEQUENCE [LARGE SCALE GENOMIC DNA]</scope>
    <source>
        <strain evidence="7">BRCS1</strain>
    </source>
</reference>
<sequence length="219" mass="24561">MSEQGKRPYASKLRSRSAEVTRTRVLDAAKELFASQGIDGVTIARIAEKGGVAAATVYSLFKSKEGLLHALMHAALFGPQFREARARLEGVTDPVESIAMSAHVARAIYESESAELGLIRGASAFSPALRKMEQDFERTRFEMQEKRVSLLFAAEKQRKGLQLIEARRILWMYTSRDVYRMLVCDGGWTPDRYQQWLSETLVLTLVNANARQDWAASSD</sequence>
<keyword evidence="7" id="KW-1185">Reference proteome</keyword>
<dbReference type="RefSeq" id="WP_154451152.1">
    <property type="nucleotide sequence ID" value="NZ_CP044328.1"/>
</dbReference>
<dbReference type="PRINTS" id="PR00455">
    <property type="entry name" value="HTHTETR"/>
</dbReference>
<evidence type="ECO:0000256" key="1">
    <source>
        <dbReference type="ARBA" id="ARBA00023015"/>
    </source>
</evidence>
<evidence type="ECO:0000259" key="5">
    <source>
        <dbReference type="PROSITE" id="PS50977"/>
    </source>
</evidence>
<feature type="domain" description="HTH tetR-type" evidence="5">
    <location>
        <begin position="19"/>
        <end position="79"/>
    </location>
</feature>
<dbReference type="Pfam" id="PF00440">
    <property type="entry name" value="TetR_N"/>
    <property type="match status" value="1"/>
</dbReference>
<dbReference type="EMBL" id="CP044328">
    <property type="protein sequence ID" value="QGM93316.1"/>
    <property type="molecule type" value="Genomic_DNA"/>
</dbReference>
<gene>
    <name evidence="6" type="ORF">F7D13_04365</name>
</gene>
<protein>
    <submittedName>
        <fullName evidence="6">TetR/AcrR family transcriptional regulator</fullName>
    </submittedName>
</protein>
<dbReference type="InterPro" id="IPR009057">
    <property type="entry name" value="Homeodomain-like_sf"/>
</dbReference>
<dbReference type="Proteomes" id="UP000424673">
    <property type="component" value="Chromosome"/>
</dbReference>
<evidence type="ECO:0000313" key="7">
    <source>
        <dbReference type="Proteomes" id="UP000424673"/>
    </source>
</evidence>
<organism evidence="6 7">
    <name type="scientific">Methylocystis rosea</name>
    <dbReference type="NCBI Taxonomy" id="173366"/>
    <lineage>
        <taxon>Bacteria</taxon>
        <taxon>Pseudomonadati</taxon>
        <taxon>Pseudomonadota</taxon>
        <taxon>Alphaproteobacteria</taxon>
        <taxon>Hyphomicrobiales</taxon>
        <taxon>Methylocystaceae</taxon>
        <taxon>Methylocystis</taxon>
    </lineage>
</organism>
<keyword evidence="3" id="KW-0804">Transcription</keyword>
<evidence type="ECO:0000313" key="6">
    <source>
        <dbReference type="EMBL" id="QGM93316.1"/>
    </source>
</evidence>
<dbReference type="InterPro" id="IPR001647">
    <property type="entry name" value="HTH_TetR"/>
</dbReference>
<dbReference type="InterPro" id="IPR050109">
    <property type="entry name" value="HTH-type_TetR-like_transc_reg"/>
</dbReference>
<keyword evidence="2 4" id="KW-0238">DNA-binding</keyword>
<accession>A0ABX6EIS6</accession>
<dbReference type="PROSITE" id="PS50977">
    <property type="entry name" value="HTH_TETR_2"/>
    <property type="match status" value="1"/>
</dbReference>